<evidence type="ECO:0000259" key="2">
    <source>
        <dbReference type="SMART" id="SM00829"/>
    </source>
</evidence>
<dbReference type="RefSeq" id="WP_070125711.1">
    <property type="nucleotide sequence ID" value="NZ_MDHN01000028.1"/>
</dbReference>
<organism evidence="3 4">
    <name type="scientific">Alteromonas confluentis</name>
    <dbReference type="NCBI Taxonomy" id="1656094"/>
    <lineage>
        <taxon>Bacteria</taxon>
        <taxon>Pseudomonadati</taxon>
        <taxon>Pseudomonadota</taxon>
        <taxon>Gammaproteobacteria</taxon>
        <taxon>Alteromonadales</taxon>
        <taxon>Alteromonadaceae</taxon>
        <taxon>Alteromonas/Salinimonas group</taxon>
        <taxon>Alteromonas</taxon>
    </lineage>
</organism>
<dbReference type="SMART" id="SM00829">
    <property type="entry name" value="PKS_ER"/>
    <property type="match status" value="1"/>
</dbReference>
<dbReference type="InterPro" id="IPR045010">
    <property type="entry name" value="MDR_fam"/>
</dbReference>
<name>A0A1E7ZAS6_9ALTE</name>
<dbReference type="InterPro" id="IPR041694">
    <property type="entry name" value="ADH_N_2"/>
</dbReference>
<dbReference type="SUPFAM" id="SSF50129">
    <property type="entry name" value="GroES-like"/>
    <property type="match status" value="1"/>
</dbReference>
<evidence type="ECO:0000313" key="3">
    <source>
        <dbReference type="EMBL" id="OFC70638.1"/>
    </source>
</evidence>
<evidence type="ECO:0000313" key="4">
    <source>
        <dbReference type="Proteomes" id="UP000175691"/>
    </source>
</evidence>
<dbReference type="OrthoDB" id="9805663at2"/>
<dbReference type="InterPro" id="IPR013149">
    <property type="entry name" value="ADH-like_C"/>
</dbReference>
<dbReference type="Proteomes" id="UP000175691">
    <property type="component" value="Unassembled WGS sequence"/>
</dbReference>
<reference evidence="3 4" key="1">
    <citation type="submission" date="2016-08" db="EMBL/GenBank/DDBJ databases">
        <authorList>
            <person name="Seilhamer J.J."/>
        </authorList>
    </citation>
    <scope>NUCLEOTIDE SEQUENCE [LARGE SCALE GENOMIC DNA]</scope>
    <source>
        <strain evidence="3 4">KCTC 42603</strain>
    </source>
</reference>
<comment type="caution">
    <text evidence="3">The sequence shown here is derived from an EMBL/GenBank/DDBJ whole genome shotgun (WGS) entry which is preliminary data.</text>
</comment>
<dbReference type="Gene3D" id="3.40.50.720">
    <property type="entry name" value="NAD(P)-binding Rossmann-like Domain"/>
    <property type="match status" value="1"/>
</dbReference>
<dbReference type="EMBL" id="MDHN01000028">
    <property type="protein sequence ID" value="OFC70638.1"/>
    <property type="molecule type" value="Genomic_DNA"/>
</dbReference>
<dbReference type="Pfam" id="PF16884">
    <property type="entry name" value="ADH_N_2"/>
    <property type="match status" value="1"/>
</dbReference>
<proteinExistence type="predicted"/>
<gene>
    <name evidence="3" type="ORF">BFC18_12875</name>
</gene>
<dbReference type="CDD" id="cd05288">
    <property type="entry name" value="PGDH"/>
    <property type="match status" value="1"/>
</dbReference>
<keyword evidence="1" id="KW-0560">Oxidoreductase</keyword>
<dbReference type="Gene3D" id="3.90.180.10">
    <property type="entry name" value="Medium-chain alcohol dehydrogenases, catalytic domain"/>
    <property type="match status" value="1"/>
</dbReference>
<evidence type="ECO:0000256" key="1">
    <source>
        <dbReference type="ARBA" id="ARBA00023002"/>
    </source>
</evidence>
<dbReference type="Pfam" id="PF00107">
    <property type="entry name" value="ADH_zinc_N"/>
    <property type="match status" value="1"/>
</dbReference>
<dbReference type="SUPFAM" id="SSF51735">
    <property type="entry name" value="NAD(P)-binding Rossmann-fold domains"/>
    <property type="match status" value="1"/>
</dbReference>
<dbReference type="AlphaFoldDB" id="A0A1E7ZAS6"/>
<dbReference type="InterPro" id="IPR036291">
    <property type="entry name" value="NAD(P)-bd_dom_sf"/>
</dbReference>
<dbReference type="FunFam" id="3.40.50.720:FF:000121">
    <property type="entry name" value="Prostaglandin reductase 2"/>
    <property type="match status" value="1"/>
</dbReference>
<dbReference type="PANTHER" id="PTHR43205">
    <property type="entry name" value="PROSTAGLANDIN REDUCTASE"/>
    <property type="match status" value="1"/>
</dbReference>
<feature type="domain" description="Enoyl reductase (ER)" evidence="2">
    <location>
        <begin position="20"/>
        <end position="331"/>
    </location>
</feature>
<protein>
    <submittedName>
        <fullName evidence="3">NADP-dependent oxidoreductase</fullName>
    </submittedName>
</protein>
<sequence length="333" mass="36306">MTTHKEILLVKRPGEDKQIGEHLFEVVERETPSAGDNQILIKQTYMSLDPAMLGWMAEDRESYIPPVELGEVMRASGVGKVIDSNHPDFAEGDLVMGMMGWREYLVSDGKGLNKLQPGINEQTALCIFGLPGLTATQGLLNIGKPNTGETLIVTGAAGSVGSIVGQIAKAEGLRVIGVVGSDEKADWIVNELGFDGAINYKTDDLKSKLKALTPDRIDLFFENTGGPIQHHIFNRLNEHARIVVCGMIADYQADEPSPGPNWIPLIKKRASIQGFAMPDHLHKAGELVQQLAPYVQKGQIKYRSHVLEGLTSAMDGLNLLFEGKNTGKLMVKL</sequence>
<keyword evidence="4" id="KW-1185">Reference proteome</keyword>
<dbReference type="GO" id="GO:0016628">
    <property type="term" value="F:oxidoreductase activity, acting on the CH-CH group of donors, NAD or NADP as acceptor"/>
    <property type="evidence" value="ECO:0007669"/>
    <property type="project" value="InterPro"/>
</dbReference>
<dbReference type="PANTHER" id="PTHR43205:SF7">
    <property type="entry name" value="PROSTAGLANDIN REDUCTASE 1"/>
    <property type="match status" value="1"/>
</dbReference>
<accession>A0A1E7ZAS6</accession>
<dbReference type="InterPro" id="IPR020843">
    <property type="entry name" value="ER"/>
</dbReference>
<dbReference type="InterPro" id="IPR011032">
    <property type="entry name" value="GroES-like_sf"/>
</dbReference>
<dbReference type="STRING" id="1656094.BFC18_12875"/>